<dbReference type="InterPro" id="IPR036651">
    <property type="entry name" value="Gln_synt_N_sf"/>
</dbReference>
<reference evidence="9" key="1">
    <citation type="journal article" date="2023" name="Mol. Biol. Evol.">
        <title>Third-Generation Sequencing Reveals the Adaptive Role of the Epigenome in Three Deep-Sea Polychaetes.</title>
        <authorList>
            <person name="Perez M."/>
            <person name="Aroh O."/>
            <person name="Sun Y."/>
            <person name="Lan Y."/>
            <person name="Juniper S.K."/>
            <person name="Young C.R."/>
            <person name="Angers B."/>
            <person name="Qian P.Y."/>
        </authorList>
    </citation>
    <scope>NUCLEOTIDE SEQUENCE</scope>
    <source>
        <strain evidence="9">P08H-3</strain>
    </source>
</reference>
<evidence type="ECO:0000259" key="8">
    <source>
        <dbReference type="PROSITE" id="PS51987"/>
    </source>
</evidence>
<dbReference type="EMBL" id="JAODUP010000990">
    <property type="protein sequence ID" value="KAK2142155.1"/>
    <property type="molecule type" value="Genomic_DNA"/>
</dbReference>
<dbReference type="InterPro" id="IPR014746">
    <property type="entry name" value="Gln_synth/guanido_kin_cat_dom"/>
</dbReference>
<evidence type="ECO:0000256" key="5">
    <source>
        <dbReference type="ARBA" id="ARBA00042675"/>
    </source>
</evidence>
<evidence type="ECO:0000256" key="6">
    <source>
        <dbReference type="PROSITE-ProRule" id="PRU01331"/>
    </source>
</evidence>
<organism evidence="9 10">
    <name type="scientific">Paralvinella palmiformis</name>
    <dbReference type="NCBI Taxonomy" id="53620"/>
    <lineage>
        <taxon>Eukaryota</taxon>
        <taxon>Metazoa</taxon>
        <taxon>Spiralia</taxon>
        <taxon>Lophotrochozoa</taxon>
        <taxon>Annelida</taxon>
        <taxon>Polychaeta</taxon>
        <taxon>Sedentaria</taxon>
        <taxon>Canalipalpata</taxon>
        <taxon>Terebellida</taxon>
        <taxon>Terebelliformia</taxon>
        <taxon>Alvinellidae</taxon>
        <taxon>Paralvinella</taxon>
    </lineage>
</organism>
<dbReference type="SMART" id="SM01230">
    <property type="entry name" value="Gln-synt_C"/>
    <property type="match status" value="1"/>
</dbReference>
<dbReference type="SUPFAM" id="SSF55931">
    <property type="entry name" value="Glutamine synthetase/guanido kinase"/>
    <property type="match status" value="1"/>
</dbReference>
<dbReference type="GO" id="GO:0016020">
    <property type="term" value="C:membrane"/>
    <property type="evidence" value="ECO:0007669"/>
    <property type="project" value="TreeGrafter"/>
</dbReference>
<accession>A0AAD9IXL1</accession>
<dbReference type="GO" id="GO:0006542">
    <property type="term" value="P:glutamine biosynthetic process"/>
    <property type="evidence" value="ECO:0007669"/>
    <property type="project" value="InterPro"/>
</dbReference>
<protein>
    <recommendedName>
        <fullName evidence="4">Lengsin</fullName>
    </recommendedName>
    <alternativeName>
        <fullName evidence="5">Glutamate-ammonia ligase domain-containing protein 1</fullName>
    </alternativeName>
</protein>
<comment type="caution">
    <text evidence="9">The sequence shown here is derived from an EMBL/GenBank/DDBJ whole genome shotgun (WGS) entry which is preliminary data.</text>
</comment>
<proteinExistence type="inferred from homology"/>
<sequence length="465" mass="52362">MDKEIAEANEKYDFIRFTFTDIHGIGRSKTVSKSSFDKFFKKGAQFYVGSLGFGFKGELDACDKVNGEQKATNFQSTGNLTALPVSGTLHPLSADKDKTFRVGEILCETFHSATGMRQEENPRYIARKQVDRLQSLGYEIYSSFELEFMLVDSETLKPVFSNIGEMFSSSNQSRFDPILLDITSQLEAVGIEVETLQSEYSDGQFEIVFKPQLGIKIADNLFLAKNCIKDIALTHNLKAIFMTKIGDIHSCNGLHYNHSLRKIGTDDDIYAFYDKTGSLGLSDICYRWLGGLIRHFRAMNSICSPTFNCYRRLDKLWAPCYSGWGIDNRMESYRVKNFSPEETFIESRLPSGSSNPYLVLAVTIAAGIDGLENQLPCPPPSPLPLTVSSSDIYTKMEPSKVPLTLGEALTALEEDTYIVKTLGKEFVKWFILLKEAEINLLTGCDVKKKEVEILARERDLYMDLL</sequence>
<dbReference type="PANTHER" id="PTHR43407:SF1">
    <property type="entry name" value="LENGSIN"/>
    <property type="match status" value="1"/>
</dbReference>
<name>A0AAD9IXL1_9ANNE</name>
<dbReference type="PROSITE" id="PS51987">
    <property type="entry name" value="GS_CATALYTIC"/>
    <property type="match status" value="1"/>
</dbReference>
<comment type="function">
    <text evidence="2">May act as a component of the cytoskeleton or as a chaperone for the reorganization of intermediate filament proteins during terminal differentiation in the lens. Does not seem to have enzymatic activity.</text>
</comment>
<comment type="subunit">
    <text evidence="3">Dodecamer. Interacts with BFSP2 and VIM.</text>
</comment>
<dbReference type="AlphaFoldDB" id="A0AAD9IXL1"/>
<dbReference type="Gene3D" id="3.10.20.70">
    <property type="entry name" value="Glutamine synthetase, N-terminal domain"/>
    <property type="match status" value="1"/>
</dbReference>
<evidence type="ECO:0000256" key="1">
    <source>
        <dbReference type="ARBA" id="ARBA00009897"/>
    </source>
</evidence>
<keyword evidence="10" id="KW-1185">Reference proteome</keyword>
<dbReference type="Gene3D" id="3.30.590.10">
    <property type="entry name" value="Glutamine synthetase/guanido kinase, catalytic domain"/>
    <property type="match status" value="1"/>
</dbReference>
<dbReference type="SUPFAM" id="SSF54368">
    <property type="entry name" value="Glutamine synthetase, N-terminal domain"/>
    <property type="match status" value="1"/>
</dbReference>
<dbReference type="Pfam" id="PF00120">
    <property type="entry name" value="Gln-synt_C"/>
    <property type="match status" value="1"/>
</dbReference>
<dbReference type="PANTHER" id="PTHR43407">
    <property type="entry name" value="GLUTAMINE SYNTHETASE"/>
    <property type="match status" value="1"/>
</dbReference>
<evidence type="ECO:0000256" key="2">
    <source>
        <dbReference type="ARBA" id="ARBA00037583"/>
    </source>
</evidence>
<evidence type="ECO:0000256" key="7">
    <source>
        <dbReference type="RuleBase" id="RU000384"/>
    </source>
</evidence>
<dbReference type="GO" id="GO:0005737">
    <property type="term" value="C:cytoplasm"/>
    <property type="evidence" value="ECO:0007669"/>
    <property type="project" value="TreeGrafter"/>
</dbReference>
<dbReference type="InterPro" id="IPR008146">
    <property type="entry name" value="Gln_synth_cat_dom"/>
</dbReference>
<evidence type="ECO:0000313" key="9">
    <source>
        <dbReference type="EMBL" id="KAK2142155.1"/>
    </source>
</evidence>
<evidence type="ECO:0000256" key="3">
    <source>
        <dbReference type="ARBA" id="ARBA00038790"/>
    </source>
</evidence>
<evidence type="ECO:0000313" key="10">
    <source>
        <dbReference type="Proteomes" id="UP001208570"/>
    </source>
</evidence>
<feature type="domain" description="GS catalytic" evidence="8">
    <location>
        <begin position="122"/>
        <end position="465"/>
    </location>
</feature>
<dbReference type="Proteomes" id="UP001208570">
    <property type="component" value="Unassembled WGS sequence"/>
</dbReference>
<gene>
    <name evidence="9" type="ORF">LSH36_990g00006</name>
</gene>
<dbReference type="GO" id="GO:0004356">
    <property type="term" value="F:glutamine synthetase activity"/>
    <property type="evidence" value="ECO:0007669"/>
    <property type="project" value="InterPro"/>
</dbReference>
<comment type="similarity">
    <text evidence="1 6 7">Belongs to the glutamine synthetase family.</text>
</comment>
<evidence type="ECO:0000256" key="4">
    <source>
        <dbReference type="ARBA" id="ARBA00039404"/>
    </source>
</evidence>